<evidence type="ECO:0000313" key="2">
    <source>
        <dbReference type="EMBL" id="QHT84327.1"/>
    </source>
</evidence>
<proteinExistence type="predicted"/>
<dbReference type="InterPro" id="IPR036869">
    <property type="entry name" value="J_dom_sf"/>
</dbReference>
<protein>
    <recommendedName>
        <fullName evidence="1">J domain-containing protein</fullName>
    </recommendedName>
</protein>
<dbReference type="Gene3D" id="1.10.287.110">
    <property type="entry name" value="DnaJ domain"/>
    <property type="match status" value="1"/>
</dbReference>
<dbReference type="EMBL" id="MN740017">
    <property type="protein sequence ID" value="QHT84327.1"/>
    <property type="molecule type" value="Genomic_DNA"/>
</dbReference>
<sequence>MKDYYKILEINQTASEDEIYNAYNNKILQFRHLPFFTPKMIQEIKLLKEALYILSDEIKRSKYNDKLNKNKQYEEEGKYLDNTKICDRLFSIKLN</sequence>
<dbReference type="PROSITE" id="PS50076">
    <property type="entry name" value="DNAJ_2"/>
    <property type="match status" value="1"/>
</dbReference>
<dbReference type="SUPFAM" id="SSF46565">
    <property type="entry name" value="Chaperone J-domain"/>
    <property type="match status" value="1"/>
</dbReference>
<organism evidence="2">
    <name type="scientific">viral metagenome</name>
    <dbReference type="NCBI Taxonomy" id="1070528"/>
    <lineage>
        <taxon>unclassified sequences</taxon>
        <taxon>metagenomes</taxon>
        <taxon>organismal metagenomes</taxon>
    </lineage>
</organism>
<dbReference type="Pfam" id="PF00226">
    <property type="entry name" value="DnaJ"/>
    <property type="match status" value="1"/>
</dbReference>
<dbReference type="InterPro" id="IPR001623">
    <property type="entry name" value="DnaJ_domain"/>
</dbReference>
<name>A0A6C0HVR1_9ZZZZ</name>
<reference evidence="2" key="1">
    <citation type="journal article" date="2020" name="Nature">
        <title>Giant virus diversity and host interactions through global metagenomics.</title>
        <authorList>
            <person name="Schulz F."/>
            <person name="Roux S."/>
            <person name="Paez-Espino D."/>
            <person name="Jungbluth S."/>
            <person name="Walsh D.A."/>
            <person name="Denef V.J."/>
            <person name="McMahon K.D."/>
            <person name="Konstantinidis K.T."/>
            <person name="Eloe-Fadrosh E.A."/>
            <person name="Kyrpides N.C."/>
            <person name="Woyke T."/>
        </authorList>
    </citation>
    <scope>NUCLEOTIDE SEQUENCE</scope>
    <source>
        <strain evidence="2">GVMAG-M-3300023184-177</strain>
    </source>
</reference>
<evidence type="ECO:0000259" key="1">
    <source>
        <dbReference type="PROSITE" id="PS50076"/>
    </source>
</evidence>
<accession>A0A6C0HVR1</accession>
<dbReference type="AlphaFoldDB" id="A0A6C0HVR1"/>
<feature type="domain" description="J" evidence="1">
    <location>
        <begin position="3"/>
        <end position="67"/>
    </location>
</feature>